<keyword evidence="2" id="KW-1185">Reference proteome</keyword>
<proteinExistence type="predicted"/>
<evidence type="ECO:0000313" key="2">
    <source>
        <dbReference type="Proteomes" id="UP000308600"/>
    </source>
</evidence>
<protein>
    <submittedName>
        <fullName evidence="1">Uncharacterized protein</fullName>
    </submittedName>
</protein>
<dbReference type="Proteomes" id="UP000308600">
    <property type="component" value="Unassembled WGS sequence"/>
</dbReference>
<name>A0ACD3A5Z8_9AGAR</name>
<dbReference type="EMBL" id="ML208729">
    <property type="protein sequence ID" value="TFK60809.1"/>
    <property type="molecule type" value="Genomic_DNA"/>
</dbReference>
<accession>A0ACD3A5Z8</accession>
<sequence>MKQNVSLPAVDSSPRIGSCQRFPDNLPPEIEYEIFTLAFYNDKKGGASLLRVAERVSKWLIPLLYKVVIIADPPHQQPYPPIERLQQHGHHVRHLLVSSTPCPIAEEIFLSACPNVSDLAFWSGAKNIAQVLSLSITRLQFEDTDFVGAKLWDLPKTPQIQQWCSCITHVVLGSYLDDTNCAHNLNVLTLLPSLSHFMTFCWNEAPVIRGILVHCPQLKVFVWLWGKCNAEDLTQVVEGRDECPVDDPRIVTLNGSYVSDWIRGAQGEDDLWILAEREIRRKGGDI</sequence>
<organism evidence="1 2">
    <name type="scientific">Pluteus cervinus</name>
    <dbReference type="NCBI Taxonomy" id="181527"/>
    <lineage>
        <taxon>Eukaryota</taxon>
        <taxon>Fungi</taxon>
        <taxon>Dikarya</taxon>
        <taxon>Basidiomycota</taxon>
        <taxon>Agaricomycotina</taxon>
        <taxon>Agaricomycetes</taxon>
        <taxon>Agaricomycetidae</taxon>
        <taxon>Agaricales</taxon>
        <taxon>Pluteineae</taxon>
        <taxon>Pluteaceae</taxon>
        <taxon>Pluteus</taxon>
    </lineage>
</organism>
<reference evidence="1 2" key="1">
    <citation type="journal article" date="2019" name="Nat. Ecol. Evol.">
        <title>Megaphylogeny resolves global patterns of mushroom evolution.</title>
        <authorList>
            <person name="Varga T."/>
            <person name="Krizsan K."/>
            <person name="Foldi C."/>
            <person name="Dima B."/>
            <person name="Sanchez-Garcia M."/>
            <person name="Sanchez-Ramirez S."/>
            <person name="Szollosi G.J."/>
            <person name="Szarkandi J.G."/>
            <person name="Papp V."/>
            <person name="Albert L."/>
            <person name="Andreopoulos W."/>
            <person name="Angelini C."/>
            <person name="Antonin V."/>
            <person name="Barry K.W."/>
            <person name="Bougher N.L."/>
            <person name="Buchanan P."/>
            <person name="Buyck B."/>
            <person name="Bense V."/>
            <person name="Catcheside P."/>
            <person name="Chovatia M."/>
            <person name="Cooper J."/>
            <person name="Damon W."/>
            <person name="Desjardin D."/>
            <person name="Finy P."/>
            <person name="Geml J."/>
            <person name="Haridas S."/>
            <person name="Hughes K."/>
            <person name="Justo A."/>
            <person name="Karasinski D."/>
            <person name="Kautmanova I."/>
            <person name="Kiss B."/>
            <person name="Kocsube S."/>
            <person name="Kotiranta H."/>
            <person name="LaButti K.M."/>
            <person name="Lechner B.E."/>
            <person name="Liimatainen K."/>
            <person name="Lipzen A."/>
            <person name="Lukacs Z."/>
            <person name="Mihaltcheva S."/>
            <person name="Morgado L.N."/>
            <person name="Niskanen T."/>
            <person name="Noordeloos M.E."/>
            <person name="Ohm R.A."/>
            <person name="Ortiz-Santana B."/>
            <person name="Ovrebo C."/>
            <person name="Racz N."/>
            <person name="Riley R."/>
            <person name="Savchenko A."/>
            <person name="Shiryaev A."/>
            <person name="Soop K."/>
            <person name="Spirin V."/>
            <person name="Szebenyi C."/>
            <person name="Tomsovsky M."/>
            <person name="Tulloss R.E."/>
            <person name="Uehling J."/>
            <person name="Grigoriev I.V."/>
            <person name="Vagvolgyi C."/>
            <person name="Papp T."/>
            <person name="Martin F.M."/>
            <person name="Miettinen O."/>
            <person name="Hibbett D.S."/>
            <person name="Nagy L.G."/>
        </authorList>
    </citation>
    <scope>NUCLEOTIDE SEQUENCE [LARGE SCALE GENOMIC DNA]</scope>
    <source>
        <strain evidence="1 2">NL-1719</strain>
    </source>
</reference>
<gene>
    <name evidence="1" type="ORF">BDN72DRAFT_850245</name>
</gene>
<evidence type="ECO:0000313" key="1">
    <source>
        <dbReference type="EMBL" id="TFK60809.1"/>
    </source>
</evidence>